<organism evidence="2">
    <name type="scientific">marine metagenome</name>
    <dbReference type="NCBI Taxonomy" id="408172"/>
    <lineage>
        <taxon>unclassified sequences</taxon>
        <taxon>metagenomes</taxon>
        <taxon>ecological metagenomes</taxon>
    </lineage>
</organism>
<accession>A0A381ZUV2</accession>
<feature type="non-terminal residue" evidence="2">
    <location>
        <position position="24"/>
    </location>
</feature>
<feature type="region of interest" description="Disordered" evidence="1">
    <location>
        <begin position="1"/>
        <end position="24"/>
    </location>
</feature>
<name>A0A381ZUV2_9ZZZZ</name>
<feature type="non-terminal residue" evidence="2">
    <location>
        <position position="1"/>
    </location>
</feature>
<dbReference type="AlphaFoldDB" id="A0A381ZUV2"/>
<protein>
    <submittedName>
        <fullName evidence="2">Uncharacterized protein</fullName>
    </submittedName>
</protein>
<gene>
    <name evidence="2" type="ORF">METZ01_LOCUS145874</name>
</gene>
<reference evidence="2" key="1">
    <citation type="submission" date="2018-05" db="EMBL/GenBank/DDBJ databases">
        <authorList>
            <person name="Lanie J.A."/>
            <person name="Ng W.-L."/>
            <person name="Kazmierczak K.M."/>
            <person name="Andrzejewski T.M."/>
            <person name="Davidsen T.M."/>
            <person name="Wayne K.J."/>
            <person name="Tettelin H."/>
            <person name="Glass J.I."/>
            <person name="Rusch D."/>
            <person name="Podicherti R."/>
            <person name="Tsui H.-C.T."/>
            <person name="Winkler M.E."/>
        </authorList>
    </citation>
    <scope>NUCLEOTIDE SEQUENCE</scope>
</reference>
<evidence type="ECO:0000256" key="1">
    <source>
        <dbReference type="SAM" id="MobiDB-lite"/>
    </source>
</evidence>
<proteinExistence type="predicted"/>
<sequence>ALTCPAPSGAPTRMTSAALPASPT</sequence>
<dbReference type="EMBL" id="UINC01022753">
    <property type="protein sequence ID" value="SVA93020.1"/>
    <property type="molecule type" value="Genomic_DNA"/>
</dbReference>
<evidence type="ECO:0000313" key="2">
    <source>
        <dbReference type="EMBL" id="SVA93020.1"/>
    </source>
</evidence>